<dbReference type="Pfam" id="PF01987">
    <property type="entry name" value="AIM24"/>
    <property type="match status" value="1"/>
</dbReference>
<gene>
    <name evidence="1" type="ordered locus">Ngar_c16930</name>
</gene>
<evidence type="ECO:0000313" key="1">
    <source>
        <dbReference type="EMBL" id="AFU58626.1"/>
    </source>
</evidence>
<protein>
    <submittedName>
        <fullName evidence="1">Uncharacterized protein</fullName>
    </submittedName>
</protein>
<organism evidence="1 2">
    <name type="scientific">Nitrososphaera gargensis (strain Ga9.2)</name>
    <dbReference type="NCBI Taxonomy" id="1237085"/>
    <lineage>
        <taxon>Archaea</taxon>
        <taxon>Nitrososphaerota</taxon>
        <taxon>Nitrososphaeria</taxon>
        <taxon>Nitrososphaerales</taxon>
        <taxon>Nitrososphaeraceae</taxon>
        <taxon>Nitrososphaera</taxon>
    </lineage>
</organism>
<dbReference type="PANTHER" id="PTHR43657:SF1">
    <property type="entry name" value="ALTERED INHERITANCE OF MITOCHONDRIA PROTEIN 24, MITOCHONDRIAL"/>
    <property type="match status" value="1"/>
</dbReference>
<dbReference type="Proteomes" id="UP000008037">
    <property type="component" value="Chromosome"/>
</dbReference>
<dbReference type="KEGG" id="nga:Ngar_c16930"/>
<dbReference type="Gene3D" id="3.60.160.10">
    <property type="entry name" value="Mitochondrial biogenesis AIM24"/>
    <property type="match status" value="1"/>
</dbReference>
<sequence>MTILDVQMSSGEKITAESGATVYIKGDIEIKTRTCEGGLLKKLKVTALGSESFIVNNYIAQGDCSIGVTGPPLGDIVRPDIKPGSDFIVQSGSYVASTQGVLLDTKWQGFTKGLFGSEFFMLKAMGQGDLFFNAYGGIMHKQLAASERI</sequence>
<dbReference type="InterPro" id="IPR016031">
    <property type="entry name" value="Trp_RNA-bd_attenuator-like_dom"/>
</dbReference>
<reference evidence="1 2" key="1">
    <citation type="journal article" date="2012" name="Environ. Microbiol.">
        <title>The genome of the ammonia-oxidizing Candidatus Nitrososphaera gargensis: insights into metabolic versatility and environmental adaptations.</title>
        <authorList>
            <person name="Spang A."/>
            <person name="Poehlein A."/>
            <person name="Offre P."/>
            <person name="Zumbragel S."/>
            <person name="Haider S."/>
            <person name="Rychlik N."/>
            <person name="Nowka B."/>
            <person name="Schmeisser C."/>
            <person name="Lebedeva E.V."/>
            <person name="Rattei T."/>
            <person name="Bohm C."/>
            <person name="Schmid M."/>
            <person name="Galushko A."/>
            <person name="Hatzenpichler R."/>
            <person name="Weinmaier T."/>
            <person name="Daniel R."/>
            <person name="Schleper C."/>
            <person name="Spieck E."/>
            <person name="Streit W."/>
            <person name="Wagner M."/>
        </authorList>
    </citation>
    <scope>NUCLEOTIDE SEQUENCE [LARGE SCALE GENOMIC DNA]</scope>
    <source>
        <strain evidence="2">Ga9.2</strain>
    </source>
</reference>
<accession>K0IBH0</accession>
<dbReference type="BioCyc" id="CNIT1237085:G1324-1691-MONOMER"/>
<evidence type="ECO:0000313" key="2">
    <source>
        <dbReference type="Proteomes" id="UP000008037"/>
    </source>
</evidence>
<name>K0IBH0_NITGG</name>
<dbReference type="STRING" id="1237085.Ngar_c16930"/>
<dbReference type="InterPro" id="IPR002838">
    <property type="entry name" value="AIM24"/>
</dbReference>
<dbReference type="PANTHER" id="PTHR43657">
    <property type="entry name" value="TRYPTOPHAN RNA-BINDING ATTENUATOR PROTEIN-LIKE PROTEIN"/>
    <property type="match status" value="1"/>
</dbReference>
<dbReference type="NCBIfam" id="TIGR00266">
    <property type="entry name" value="TIGR00266 family protein"/>
    <property type="match status" value="1"/>
</dbReference>
<dbReference type="InParanoid" id="K0IBH0"/>
<dbReference type="InterPro" id="IPR036983">
    <property type="entry name" value="AIM24_sf"/>
</dbReference>
<dbReference type="HOGENOM" id="CLU_1745602_0_0_2"/>
<dbReference type="AlphaFoldDB" id="K0IBH0"/>
<keyword evidence="2" id="KW-1185">Reference proteome</keyword>
<dbReference type="EMBL" id="CP002408">
    <property type="protein sequence ID" value="AFU58626.1"/>
    <property type="molecule type" value="Genomic_DNA"/>
</dbReference>
<dbReference type="SUPFAM" id="SSF51219">
    <property type="entry name" value="TRAP-like"/>
    <property type="match status" value="1"/>
</dbReference>
<proteinExistence type="predicted"/>
<dbReference type="FunCoup" id="K0IBH0">
    <property type="interactions" value="28"/>
</dbReference>